<keyword evidence="7 8" id="KW-0472">Membrane</keyword>
<feature type="transmembrane region" description="Helical" evidence="8">
    <location>
        <begin position="295"/>
        <end position="317"/>
    </location>
</feature>
<keyword evidence="6 8" id="KW-1133">Transmembrane helix</keyword>
<evidence type="ECO:0000256" key="2">
    <source>
        <dbReference type="ARBA" id="ARBA00022448"/>
    </source>
</evidence>
<feature type="transmembrane region" description="Helical" evidence="8">
    <location>
        <begin position="352"/>
        <end position="374"/>
    </location>
</feature>
<dbReference type="SUPFAM" id="SSF161098">
    <property type="entry name" value="MetI-like"/>
    <property type="match status" value="2"/>
</dbReference>
<comment type="similarity">
    <text evidence="8">Belongs to the binding-protein-dependent transport system permease family.</text>
</comment>
<organism evidence="10 11">
    <name type="scientific">Lacticaseibacillus rhamnosus LRHMDP3</name>
    <dbReference type="NCBI Taxonomy" id="1203259"/>
    <lineage>
        <taxon>Bacteria</taxon>
        <taxon>Bacillati</taxon>
        <taxon>Bacillota</taxon>
        <taxon>Bacilli</taxon>
        <taxon>Lactobacillales</taxon>
        <taxon>Lactobacillaceae</taxon>
        <taxon>Lacticaseibacillus</taxon>
    </lineage>
</organism>
<feature type="transmembrane region" description="Helical" evidence="8">
    <location>
        <begin position="246"/>
        <end position="266"/>
    </location>
</feature>
<dbReference type="CDD" id="cd06261">
    <property type="entry name" value="TM_PBP2"/>
    <property type="match status" value="2"/>
</dbReference>
<feature type="transmembrane region" description="Helical" evidence="8">
    <location>
        <begin position="522"/>
        <end position="544"/>
    </location>
</feature>
<evidence type="ECO:0000256" key="8">
    <source>
        <dbReference type="RuleBase" id="RU363032"/>
    </source>
</evidence>
<dbReference type="Proteomes" id="UP000009352">
    <property type="component" value="Unassembled WGS sequence"/>
</dbReference>
<dbReference type="AlphaFoldDB" id="A0AB33XYC0"/>
<evidence type="ECO:0000256" key="7">
    <source>
        <dbReference type="ARBA" id="ARBA00023136"/>
    </source>
</evidence>
<gene>
    <name evidence="10" type="ORF">LRHMDP3_478</name>
</gene>
<evidence type="ECO:0000313" key="11">
    <source>
        <dbReference type="Proteomes" id="UP000009352"/>
    </source>
</evidence>
<comment type="subcellular location">
    <subcellularLocation>
        <location evidence="1">Cell inner membrane</location>
        <topology evidence="1">Multi-pass membrane protein</topology>
    </subcellularLocation>
    <subcellularLocation>
        <location evidence="8">Cell membrane</location>
        <topology evidence="8">Multi-pass membrane protein</topology>
    </subcellularLocation>
</comment>
<proteinExistence type="inferred from homology"/>
<keyword evidence="5 8" id="KW-0812">Transmembrane</keyword>
<dbReference type="PROSITE" id="PS50928">
    <property type="entry name" value="ABC_TM1"/>
    <property type="match status" value="2"/>
</dbReference>
<feature type="transmembrane region" description="Helical" evidence="8">
    <location>
        <begin position="386"/>
        <end position="405"/>
    </location>
</feature>
<dbReference type="EMBL" id="AMQX01000002">
    <property type="protein sequence ID" value="EKS53100.1"/>
    <property type="molecule type" value="Genomic_DNA"/>
</dbReference>
<feature type="transmembrane region" description="Helical" evidence="8">
    <location>
        <begin position="193"/>
        <end position="214"/>
    </location>
</feature>
<dbReference type="InterPro" id="IPR035906">
    <property type="entry name" value="MetI-like_sf"/>
</dbReference>
<feature type="transmembrane region" description="Helical" evidence="8">
    <location>
        <begin position="100"/>
        <end position="122"/>
    </location>
</feature>
<reference evidence="10 11" key="1">
    <citation type="journal article" date="2013" name="Genome Announc.">
        <title>Draft Genome Sequence of Staphylococcus simulans UMC-CNS-990, Isolated from a Case of Chronic Bovine Mastitis.</title>
        <authorList>
            <person name="Calcutt M.J."/>
            <person name="Foecking M.F."/>
            <person name="Hsieh H.Y."/>
            <person name="Perry J."/>
            <person name="Stewart G.C."/>
            <person name="Middleton J.R."/>
        </authorList>
    </citation>
    <scope>NUCLEOTIDE SEQUENCE [LARGE SCALE GENOMIC DNA]</scope>
    <source>
        <strain evidence="10 11">LRHMDP3</strain>
    </source>
</reference>
<dbReference type="Pfam" id="PF00528">
    <property type="entry name" value="BPD_transp_1"/>
    <property type="match status" value="2"/>
</dbReference>
<dbReference type="RefSeq" id="WP_005716278.1">
    <property type="nucleotide sequence ID" value="NZ_AMQX01000002.1"/>
</dbReference>
<feature type="transmembrane region" description="Helical" evidence="8">
    <location>
        <begin position="12"/>
        <end position="39"/>
    </location>
</feature>
<keyword evidence="4" id="KW-0997">Cell inner membrane</keyword>
<sequence>MNTNRKRFNIWTGSAFIIFITYLLFLVYPIVMILGQALFTQGKFSLANFTTFFSRSYYFSTLANSFKVSLTATVSAVLLGTLLAYFFAMFQFKGKKLLQILIIIASMSAPFIGAYSWILLLGRNGVITKFLVNTLGFPSFDVYGFFGIVLVFTLQLFPLVFLYANGAFKSIDNSVLEAAESMGSRGFNRFRKVVMPLLIPTLLAAALLVFMRAFSDFGTPMLIGEGYRTFPVLIYTQFISEVGGNAAFASALAIIAIIIALTIFLIQKFVSHQFSYSMNSLHPVEAKRVGPIRTAFIYVLVYGIVLLAVLPQGYLIYTSFLKTSGMVFVPGYSLGSYTNAFDRMGSAIFNTIRIPMMALIIVIIFSIFISYLVVRKRNFFTSLIDSLSMIPYIVPGTVLGIAFITSFNTGIGGTGFLAITRTAFVMVVSLSVRRLPYTIRSSVASLQQISPSIEEAAESLGSSRLNTFFKITVPMMMSGIVSGAILSWVTMISELSTSILLYNVKTRTMTVAIYTEVIRGNYGVAAALSTILTVLTVISLLIFMKVSKNGDIAL</sequence>
<evidence type="ECO:0000256" key="6">
    <source>
        <dbReference type="ARBA" id="ARBA00022989"/>
    </source>
</evidence>
<evidence type="ECO:0000256" key="3">
    <source>
        <dbReference type="ARBA" id="ARBA00022475"/>
    </source>
</evidence>
<keyword evidence="2 8" id="KW-0813">Transport</keyword>
<dbReference type="Gene3D" id="1.10.3720.10">
    <property type="entry name" value="MetI-like"/>
    <property type="match status" value="2"/>
</dbReference>
<evidence type="ECO:0000313" key="10">
    <source>
        <dbReference type="EMBL" id="EKS53100.1"/>
    </source>
</evidence>
<evidence type="ECO:0000259" key="9">
    <source>
        <dbReference type="PROSITE" id="PS50928"/>
    </source>
</evidence>
<protein>
    <submittedName>
        <fullName evidence="10">Ferric iron ABC transporter permease protein</fullName>
    </submittedName>
</protein>
<dbReference type="GO" id="GO:0055085">
    <property type="term" value="P:transmembrane transport"/>
    <property type="evidence" value="ECO:0007669"/>
    <property type="project" value="InterPro"/>
</dbReference>
<feature type="transmembrane region" description="Helical" evidence="8">
    <location>
        <begin position="411"/>
        <end position="432"/>
    </location>
</feature>
<accession>A0AB33XYC0</accession>
<evidence type="ECO:0000256" key="4">
    <source>
        <dbReference type="ARBA" id="ARBA00022519"/>
    </source>
</evidence>
<dbReference type="PANTHER" id="PTHR43357:SF3">
    <property type="entry name" value="FE(3+)-TRANSPORT SYSTEM PERMEASE PROTEIN FBPB 2"/>
    <property type="match status" value="1"/>
</dbReference>
<dbReference type="GO" id="GO:0005886">
    <property type="term" value="C:plasma membrane"/>
    <property type="evidence" value="ECO:0007669"/>
    <property type="project" value="UniProtKB-SubCell"/>
</dbReference>
<comment type="caution">
    <text evidence="10">The sequence shown here is derived from an EMBL/GenBank/DDBJ whole genome shotgun (WGS) entry which is preliminary data.</text>
</comment>
<evidence type="ECO:0000256" key="5">
    <source>
        <dbReference type="ARBA" id="ARBA00022692"/>
    </source>
</evidence>
<keyword evidence="3" id="KW-1003">Cell membrane</keyword>
<dbReference type="PANTHER" id="PTHR43357">
    <property type="entry name" value="INNER MEMBRANE ABC TRANSPORTER PERMEASE PROTEIN YDCV"/>
    <property type="match status" value="1"/>
</dbReference>
<feature type="transmembrane region" description="Helical" evidence="8">
    <location>
        <begin position="68"/>
        <end position="88"/>
    </location>
</feature>
<feature type="transmembrane region" description="Helical" evidence="8">
    <location>
        <begin position="142"/>
        <end position="164"/>
    </location>
</feature>
<feature type="transmembrane region" description="Helical" evidence="8">
    <location>
        <begin position="480"/>
        <end position="502"/>
    </location>
</feature>
<dbReference type="InterPro" id="IPR000515">
    <property type="entry name" value="MetI-like"/>
</dbReference>
<feature type="domain" description="ABC transmembrane type-1" evidence="9">
    <location>
        <begin position="62"/>
        <end position="267"/>
    </location>
</feature>
<evidence type="ECO:0000256" key="1">
    <source>
        <dbReference type="ARBA" id="ARBA00004429"/>
    </source>
</evidence>
<feature type="domain" description="ABC transmembrane type-1" evidence="9">
    <location>
        <begin position="348"/>
        <end position="543"/>
    </location>
</feature>
<name>A0AB33XYC0_LACRH</name>